<feature type="signal peptide" evidence="1">
    <location>
        <begin position="1"/>
        <end position="34"/>
    </location>
</feature>
<keyword evidence="3" id="KW-1185">Reference proteome</keyword>
<dbReference type="Proteomes" id="UP001518140">
    <property type="component" value="Unassembled WGS sequence"/>
</dbReference>
<dbReference type="SUPFAM" id="SSF51126">
    <property type="entry name" value="Pectin lyase-like"/>
    <property type="match status" value="1"/>
</dbReference>
<proteinExistence type="predicted"/>
<sequence>MHSLLARPTRTSVVATAATLATGLLAALPSDAHAAPKGYRLVVAPTGAPRASDHGPGTVSRPLKTLAEAQRRARVLAARGDVTVNLLGGTHRLTSPLRFGAADSGRDGHTVTWKAAPGAKPVVSGAEPVTDWELDDPDKGIYKAQVGTGFDTRQLYVDGVPAQRARLALNRSDISLNPTGFTFDNPDLDHLATLPDQKRIELQAMLSFTNRFAPVESISGSRVVMQQPAWDNNTYGYDTIQSPFRTPTFWLLNSKSFLDEPGEWYLDTTAGTLYYKPLEGQDLESAQVELPRMETLLEVGGTYDEPAHDLRFQKMAFTGTTWLHPSSPNGYANQQTGAFITGVQPHRPADAFTSCAVGCKGFEGARNNWAQAPAAVQVSAADGITFADNRFVNLGSVGLGIGNDANAHATGVGLGAQNISVTGNTFTASAGGGIVVGGVRPDAHHPSDERMTNRDILIGNNRIFSTALEYLDQDGIFASYATRLTIEHNDVSDMPYSGIGIGYGWGANDPGGSPEYIARGLYDFQPIYDTPTTLTELHVVGNHVSDVVHTLFDAGCIYTLSANPKGTIKENFCEKSGQLGLYFDEGSRYMTANRNVFLNTASQWAHANNQNSNLTGDQTLIGNYATNPNITGLVDGERGNVVRDNTIFTSGNIPAEAREIMSNAGAADPKRGRIEE</sequence>
<organism evidence="2 3">
    <name type="scientific">Streptomyces ureilyticus</name>
    <dbReference type="NCBI Taxonomy" id="1775131"/>
    <lineage>
        <taxon>Bacteria</taxon>
        <taxon>Bacillati</taxon>
        <taxon>Actinomycetota</taxon>
        <taxon>Actinomycetes</taxon>
        <taxon>Kitasatosporales</taxon>
        <taxon>Streptomycetaceae</taxon>
        <taxon>Streptomyces</taxon>
    </lineage>
</organism>
<evidence type="ECO:0000313" key="3">
    <source>
        <dbReference type="Proteomes" id="UP001518140"/>
    </source>
</evidence>
<dbReference type="RefSeq" id="WP_165341042.1">
    <property type="nucleotide sequence ID" value="NZ_JAAKZX010000062.1"/>
</dbReference>
<accession>A0ABX0DS09</accession>
<gene>
    <name evidence="2" type="ORF">G6048_20640</name>
</gene>
<protein>
    <submittedName>
        <fullName evidence="2">Right-handed parallel beta-helix repeat-containing protein</fullName>
    </submittedName>
</protein>
<dbReference type="Gene3D" id="2.160.20.10">
    <property type="entry name" value="Single-stranded right-handed beta-helix, Pectin lyase-like"/>
    <property type="match status" value="2"/>
</dbReference>
<dbReference type="SMART" id="SM00710">
    <property type="entry name" value="PbH1"/>
    <property type="match status" value="4"/>
</dbReference>
<dbReference type="PANTHER" id="PTHR36453">
    <property type="entry name" value="SECRETED PROTEIN-RELATED"/>
    <property type="match status" value="1"/>
</dbReference>
<feature type="chain" id="PRO_5045066841" evidence="1">
    <location>
        <begin position="35"/>
        <end position="676"/>
    </location>
</feature>
<evidence type="ECO:0000313" key="2">
    <source>
        <dbReference type="EMBL" id="NGO44463.1"/>
    </source>
</evidence>
<dbReference type="InterPro" id="IPR006626">
    <property type="entry name" value="PbH1"/>
</dbReference>
<reference evidence="2 3" key="1">
    <citation type="submission" date="2020-02" db="EMBL/GenBank/DDBJ databases">
        <title>Whole-genome analyses of novel actinobacteria.</title>
        <authorList>
            <person name="Sahin N."/>
            <person name="Tokatli A."/>
        </authorList>
    </citation>
    <scope>NUCLEOTIDE SEQUENCE [LARGE SCALE GENOMIC DNA]</scope>
    <source>
        <strain evidence="2 3">YC419</strain>
    </source>
</reference>
<comment type="caution">
    <text evidence="2">The sequence shown here is derived from an EMBL/GenBank/DDBJ whole genome shotgun (WGS) entry which is preliminary data.</text>
</comment>
<keyword evidence="1" id="KW-0732">Signal</keyword>
<dbReference type="PANTHER" id="PTHR36453:SF1">
    <property type="entry name" value="RIGHT HANDED BETA HELIX DOMAIN-CONTAINING PROTEIN"/>
    <property type="match status" value="1"/>
</dbReference>
<name>A0ABX0DS09_9ACTN</name>
<dbReference type="InterPro" id="IPR011050">
    <property type="entry name" value="Pectin_lyase_fold/virulence"/>
</dbReference>
<evidence type="ECO:0000256" key="1">
    <source>
        <dbReference type="SAM" id="SignalP"/>
    </source>
</evidence>
<dbReference type="EMBL" id="JAAKZX010000062">
    <property type="protein sequence ID" value="NGO44463.1"/>
    <property type="molecule type" value="Genomic_DNA"/>
</dbReference>
<dbReference type="InterPro" id="IPR012334">
    <property type="entry name" value="Pectin_lyas_fold"/>
</dbReference>